<evidence type="ECO:0000256" key="3">
    <source>
        <dbReference type="ARBA" id="ARBA00022989"/>
    </source>
</evidence>
<dbReference type="GO" id="GO:0042626">
    <property type="term" value="F:ATPase-coupled transmembrane transporter activity"/>
    <property type="evidence" value="ECO:0007669"/>
    <property type="project" value="TreeGrafter"/>
</dbReference>
<feature type="compositionally biased region" description="Basic and acidic residues" evidence="5">
    <location>
        <begin position="1"/>
        <end position="10"/>
    </location>
</feature>
<evidence type="ECO:0000313" key="7">
    <source>
        <dbReference type="EMBL" id="KAF6176966.1"/>
    </source>
</evidence>
<sequence length="171" mass="18612">MEIADIHKEMEEENNGASASEPTKNEESKKKPGSLLMVFRISDSTDVLLMMLGTIGCIADGLSMTAIMVVLSKMMNAFAGASTLILKDVDKVGPLKWEDYADSLTCIRYGFASLDFINPKCLHHLWRTVTAGVCIIYGGLALGSSLINAKYFSEAIVAISLIFEMIEHAQA</sequence>
<dbReference type="OrthoDB" id="1718661at2759"/>
<feature type="transmembrane region" description="Helical" evidence="6">
    <location>
        <begin position="47"/>
        <end position="71"/>
    </location>
</feature>
<evidence type="ECO:0000256" key="2">
    <source>
        <dbReference type="ARBA" id="ARBA00022692"/>
    </source>
</evidence>
<dbReference type="InterPro" id="IPR036640">
    <property type="entry name" value="ABC1_TM_sf"/>
</dbReference>
<dbReference type="EMBL" id="JACGCM010000012">
    <property type="protein sequence ID" value="KAF6176966.1"/>
    <property type="molecule type" value="Genomic_DNA"/>
</dbReference>
<organism evidence="7 8">
    <name type="scientific">Kingdonia uniflora</name>
    <dbReference type="NCBI Taxonomy" id="39325"/>
    <lineage>
        <taxon>Eukaryota</taxon>
        <taxon>Viridiplantae</taxon>
        <taxon>Streptophyta</taxon>
        <taxon>Embryophyta</taxon>
        <taxon>Tracheophyta</taxon>
        <taxon>Spermatophyta</taxon>
        <taxon>Magnoliopsida</taxon>
        <taxon>Ranunculales</taxon>
        <taxon>Circaeasteraceae</taxon>
        <taxon>Kingdonia</taxon>
    </lineage>
</organism>
<dbReference type="GO" id="GO:0005886">
    <property type="term" value="C:plasma membrane"/>
    <property type="evidence" value="ECO:0007669"/>
    <property type="project" value="TreeGrafter"/>
</dbReference>
<dbReference type="PANTHER" id="PTHR24222:SF82">
    <property type="entry name" value="ABC TRANSPORTER DOMAIN-CONTAINING PROTEIN"/>
    <property type="match status" value="1"/>
</dbReference>
<evidence type="ECO:0000256" key="4">
    <source>
        <dbReference type="ARBA" id="ARBA00023136"/>
    </source>
</evidence>
<keyword evidence="8" id="KW-1185">Reference proteome</keyword>
<keyword evidence="2 6" id="KW-0812">Transmembrane</keyword>
<keyword evidence="3 6" id="KW-1133">Transmembrane helix</keyword>
<feature type="region of interest" description="Disordered" evidence="5">
    <location>
        <begin position="1"/>
        <end position="31"/>
    </location>
</feature>
<dbReference type="InterPro" id="IPR039421">
    <property type="entry name" value="Type_1_exporter"/>
</dbReference>
<dbReference type="GO" id="GO:0005524">
    <property type="term" value="F:ATP binding"/>
    <property type="evidence" value="ECO:0007669"/>
    <property type="project" value="InterPro"/>
</dbReference>
<dbReference type="Gene3D" id="1.20.1560.10">
    <property type="entry name" value="ABC transporter type 1, transmembrane domain"/>
    <property type="match status" value="1"/>
</dbReference>
<proteinExistence type="predicted"/>
<dbReference type="PANTHER" id="PTHR24222">
    <property type="entry name" value="ABC TRANSPORTER B FAMILY"/>
    <property type="match status" value="1"/>
</dbReference>
<reference evidence="7 8" key="1">
    <citation type="journal article" date="2020" name="IScience">
        <title>Genome Sequencing of the Endangered Kingdonia uniflora (Circaeasteraceae, Ranunculales) Reveals Potential Mechanisms of Evolutionary Specialization.</title>
        <authorList>
            <person name="Sun Y."/>
            <person name="Deng T."/>
            <person name="Zhang A."/>
            <person name="Moore M.J."/>
            <person name="Landis J.B."/>
            <person name="Lin N."/>
            <person name="Zhang H."/>
            <person name="Zhang X."/>
            <person name="Huang J."/>
            <person name="Zhang X."/>
            <person name="Sun H."/>
            <person name="Wang H."/>
        </authorList>
    </citation>
    <scope>NUCLEOTIDE SEQUENCE [LARGE SCALE GENOMIC DNA]</scope>
    <source>
        <strain evidence="7">TB1705</strain>
        <tissue evidence="7">Leaf</tissue>
    </source>
</reference>
<protein>
    <submittedName>
        <fullName evidence="7">Uncharacterized protein</fullName>
    </submittedName>
</protein>
<dbReference type="Proteomes" id="UP000541444">
    <property type="component" value="Unassembled WGS sequence"/>
</dbReference>
<keyword evidence="4 6" id="KW-0472">Membrane</keyword>
<evidence type="ECO:0000313" key="8">
    <source>
        <dbReference type="Proteomes" id="UP000541444"/>
    </source>
</evidence>
<dbReference type="AlphaFoldDB" id="A0A7J7PC24"/>
<evidence type="ECO:0000256" key="1">
    <source>
        <dbReference type="ARBA" id="ARBA00004141"/>
    </source>
</evidence>
<comment type="subcellular location">
    <subcellularLocation>
        <location evidence="1">Membrane</location>
        <topology evidence="1">Multi-pass membrane protein</topology>
    </subcellularLocation>
</comment>
<comment type="caution">
    <text evidence="7">The sequence shown here is derived from an EMBL/GenBank/DDBJ whole genome shotgun (WGS) entry which is preliminary data.</text>
</comment>
<gene>
    <name evidence="7" type="ORF">GIB67_027766</name>
</gene>
<name>A0A7J7PC24_9MAGN</name>
<accession>A0A7J7PC24</accession>
<evidence type="ECO:0000256" key="5">
    <source>
        <dbReference type="SAM" id="MobiDB-lite"/>
    </source>
</evidence>
<evidence type="ECO:0000256" key="6">
    <source>
        <dbReference type="SAM" id="Phobius"/>
    </source>
</evidence>